<dbReference type="RefSeq" id="WP_217064628.1">
    <property type="nucleotide sequence ID" value="NZ_JAHQCS010000045.1"/>
</dbReference>
<accession>A0ABS6JAK6</accession>
<evidence type="ECO:0000313" key="1">
    <source>
        <dbReference type="EMBL" id="MBU9710721.1"/>
    </source>
</evidence>
<protein>
    <submittedName>
        <fullName evidence="1">Uncharacterized protein</fullName>
    </submittedName>
</protein>
<dbReference type="Proteomes" id="UP000784880">
    <property type="component" value="Unassembled WGS sequence"/>
</dbReference>
<reference evidence="1 2" key="1">
    <citation type="submission" date="2021-06" db="EMBL/GenBank/DDBJ databases">
        <title>Bacillus sp. RD4P76, an endophyte from a halophyte.</title>
        <authorList>
            <person name="Sun J.-Q."/>
        </authorList>
    </citation>
    <scope>NUCLEOTIDE SEQUENCE [LARGE SCALE GENOMIC DNA]</scope>
    <source>
        <strain evidence="1 2">CGMCC 1.15917</strain>
    </source>
</reference>
<name>A0ABS6JAK6_9BACI</name>
<organism evidence="1 2">
    <name type="scientific">Evansella tamaricis</name>
    <dbReference type="NCBI Taxonomy" id="2069301"/>
    <lineage>
        <taxon>Bacteria</taxon>
        <taxon>Bacillati</taxon>
        <taxon>Bacillota</taxon>
        <taxon>Bacilli</taxon>
        <taxon>Bacillales</taxon>
        <taxon>Bacillaceae</taxon>
        <taxon>Evansella</taxon>
    </lineage>
</organism>
<proteinExistence type="predicted"/>
<dbReference type="EMBL" id="JAHQCS010000045">
    <property type="protein sequence ID" value="MBU9710721.1"/>
    <property type="molecule type" value="Genomic_DNA"/>
</dbReference>
<keyword evidence="2" id="KW-1185">Reference proteome</keyword>
<evidence type="ECO:0000313" key="2">
    <source>
        <dbReference type="Proteomes" id="UP000784880"/>
    </source>
</evidence>
<sequence length="89" mass="10086">MIIQRPSETKNFTEELNGSIVLGELTTNNGDKLPMMCSLDIEDDEVSISSVIFYSNEQDDYYALEDMVKKIDLPLSFNISLTINGKYNL</sequence>
<gene>
    <name evidence="1" type="ORF">KS419_03050</name>
</gene>
<comment type="caution">
    <text evidence="1">The sequence shown here is derived from an EMBL/GenBank/DDBJ whole genome shotgun (WGS) entry which is preliminary data.</text>
</comment>